<dbReference type="GO" id="GO:0000166">
    <property type="term" value="F:nucleotide binding"/>
    <property type="evidence" value="ECO:0007669"/>
    <property type="project" value="UniProtKB-KW"/>
</dbReference>
<accession>A0A2A4X335</accession>
<feature type="binding site" evidence="2">
    <location>
        <position position="344"/>
    </location>
    <ligand>
        <name>L-tryptophan</name>
        <dbReference type="ChEBI" id="CHEBI:57912"/>
    </ligand>
</feature>
<dbReference type="AlphaFoldDB" id="A0A2A4X335"/>
<organism evidence="3 4">
    <name type="scientific">SAR86 cluster bacterium</name>
    <dbReference type="NCBI Taxonomy" id="2030880"/>
    <lineage>
        <taxon>Bacteria</taxon>
        <taxon>Pseudomonadati</taxon>
        <taxon>Pseudomonadota</taxon>
        <taxon>Gammaproteobacteria</taxon>
        <taxon>SAR86 cluster</taxon>
    </lineage>
</organism>
<keyword evidence="2" id="KW-0547">Nucleotide-binding</keyword>
<dbReference type="Gene3D" id="3.50.50.60">
    <property type="entry name" value="FAD/NAD(P)-binding domain"/>
    <property type="match status" value="1"/>
</dbReference>
<gene>
    <name evidence="3" type="ORF">COB20_09165</name>
</gene>
<evidence type="ECO:0000256" key="2">
    <source>
        <dbReference type="PIRSR" id="PIRSR011396-2"/>
    </source>
</evidence>
<dbReference type="InterPro" id="IPR036188">
    <property type="entry name" value="FAD/NAD-bd_sf"/>
</dbReference>
<reference evidence="4" key="1">
    <citation type="submission" date="2017-08" db="EMBL/GenBank/DDBJ databases">
        <title>A dynamic microbial community with high functional redundancy inhabits the cold, oxic subseafloor aquifer.</title>
        <authorList>
            <person name="Tully B.J."/>
            <person name="Wheat C.G."/>
            <person name="Glazer B.T."/>
            <person name="Huber J.A."/>
        </authorList>
    </citation>
    <scope>NUCLEOTIDE SEQUENCE [LARGE SCALE GENOMIC DNA]</scope>
</reference>
<proteinExistence type="predicted"/>
<dbReference type="InterPro" id="IPR006905">
    <property type="entry name" value="Flavin_halogenase"/>
</dbReference>
<feature type="binding site" evidence="2">
    <location>
        <position position="80"/>
    </location>
    <ligand>
        <name>7-chloro-L-tryptophan</name>
        <dbReference type="ChEBI" id="CHEBI:58713"/>
    </ligand>
</feature>
<feature type="binding site" evidence="2">
    <location>
        <position position="187"/>
    </location>
    <ligand>
        <name>FAD</name>
        <dbReference type="ChEBI" id="CHEBI:57692"/>
    </ligand>
</feature>
<name>A0A2A4X335_9GAMM</name>
<dbReference type="Pfam" id="PF04820">
    <property type="entry name" value="Trp_halogenase"/>
    <property type="match status" value="1"/>
</dbReference>
<dbReference type="InterPro" id="IPR050816">
    <property type="entry name" value="Flavin-dep_Halogenase_NPB"/>
</dbReference>
<dbReference type="PIRSF" id="PIRSF011396">
    <property type="entry name" value="Trp_halogenase"/>
    <property type="match status" value="1"/>
</dbReference>
<evidence type="ECO:0000313" key="3">
    <source>
        <dbReference type="EMBL" id="PCI76970.1"/>
    </source>
</evidence>
<dbReference type="SUPFAM" id="SSF51905">
    <property type="entry name" value="FAD/NAD(P)-binding domain"/>
    <property type="match status" value="1"/>
</dbReference>
<dbReference type="PANTHER" id="PTHR43747">
    <property type="entry name" value="FAD-BINDING PROTEIN"/>
    <property type="match status" value="1"/>
</dbReference>
<feature type="active site" evidence="1">
    <location>
        <position position="80"/>
    </location>
</feature>
<dbReference type="InterPro" id="IPR033856">
    <property type="entry name" value="Trp_halogen"/>
</dbReference>
<dbReference type="PANTHER" id="PTHR43747:SF4">
    <property type="entry name" value="FLAVIN-DEPENDENT TRYPTOPHAN HALOGENASE"/>
    <property type="match status" value="1"/>
</dbReference>
<dbReference type="Proteomes" id="UP000218767">
    <property type="component" value="Unassembled WGS sequence"/>
</dbReference>
<comment type="caution">
    <text evidence="3">The sequence shown here is derived from an EMBL/GenBank/DDBJ whole genome shotgun (WGS) entry which is preliminary data.</text>
</comment>
<keyword evidence="2" id="KW-0285">Flavoprotein</keyword>
<evidence type="ECO:0000313" key="4">
    <source>
        <dbReference type="Proteomes" id="UP000218767"/>
    </source>
</evidence>
<feature type="binding site" evidence="2">
    <location>
        <position position="348"/>
    </location>
    <ligand>
        <name>FAD</name>
        <dbReference type="ChEBI" id="CHEBI:57692"/>
    </ligand>
</feature>
<keyword evidence="2" id="KW-0274">FAD</keyword>
<dbReference type="GO" id="GO:0004497">
    <property type="term" value="F:monooxygenase activity"/>
    <property type="evidence" value="ECO:0007669"/>
    <property type="project" value="InterPro"/>
</dbReference>
<feature type="binding site" evidence="2">
    <location>
        <position position="335"/>
    </location>
    <ligand>
        <name>FAD</name>
        <dbReference type="ChEBI" id="CHEBI:57692"/>
    </ligand>
</feature>
<dbReference type="EMBL" id="NVUL01000050">
    <property type="protein sequence ID" value="PCI76970.1"/>
    <property type="molecule type" value="Genomic_DNA"/>
</dbReference>
<sequence>MDNNNIRHIVIVGGGTSGWMSAAALSRIIGTRDCKITLVESDQIGTVGVGEATIPPIVEFNNLLGINADEMLRATQGTFKLGIEFINWGRIGDSYMHPFGVFGRTIMNVSFWHYWKKAYDLGLSPSLDAYSLNWLAAKQNRFLRSGNVPNSPLSKVPHAYHFDASLYARFLRKFSTNLGVNRVEGLVKQVIQNPESGFITGIKLQDGKFIDGDFFLDCTGFRGLLIEKCLQTGYEDWTHYLPCNSAQAVPSKAISPKRPYTKSIAHPIGWQWQIPLQHRTGNGIVYSTEFASDEQAQQALLANLPSTALAEPRPLRFVTGKRKKSWNKNCLAVGLSSGFMEPLESTSIHLIQSTIMRFLSLFPRRTNFDTEMDRFNKSADLELYTVRDFLILHYKATERDDSELWNYCRNMAIPDSLQEKLELYQSGSWIERDNKELFGVDSWLSVFNGQHIRAESYSPLVDSLPKDKLESILRETREVIAQCAAAMPPHEDFIRKHCADPILHQ</sequence>
<evidence type="ECO:0000256" key="1">
    <source>
        <dbReference type="PIRSR" id="PIRSR011396-1"/>
    </source>
</evidence>
<protein>
    <submittedName>
        <fullName evidence="3">Tryptophan halogenase</fullName>
    </submittedName>
</protein>